<gene>
    <name evidence="1" type="ORF">NMOB1V02_LOCUS4083</name>
</gene>
<dbReference type="AlphaFoldDB" id="A0A7R9BJP0"/>
<proteinExistence type="predicted"/>
<organism evidence="1">
    <name type="scientific">Notodromas monacha</name>
    <dbReference type="NCBI Taxonomy" id="399045"/>
    <lineage>
        <taxon>Eukaryota</taxon>
        <taxon>Metazoa</taxon>
        <taxon>Ecdysozoa</taxon>
        <taxon>Arthropoda</taxon>
        <taxon>Crustacea</taxon>
        <taxon>Oligostraca</taxon>
        <taxon>Ostracoda</taxon>
        <taxon>Podocopa</taxon>
        <taxon>Podocopida</taxon>
        <taxon>Cypridocopina</taxon>
        <taxon>Cypridoidea</taxon>
        <taxon>Cyprididae</taxon>
        <taxon>Notodromas</taxon>
    </lineage>
</organism>
<evidence type="ECO:0000313" key="2">
    <source>
        <dbReference type="Proteomes" id="UP000678499"/>
    </source>
</evidence>
<dbReference type="OrthoDB" id="8171348at2759"/>
<sequence length="179" mass="20455">MMTISVETELPFYVSDYALKYARILERVLRCLELASSQIGSVSNFGVFGLLLTERCLERLPGKKVPRILLNVFLVGIWSKVMVLFWKPEKEPRKERVVHAKYYRKPECSINGVGTKNTSFVIDLLAEPGRPNYCGINFNNRVGFCPGLLFRGYNPEEWLTDPPWLRLRAGAGKNSLLKN</sequence>
<name>A0A7R9BJP0_9CRUS</name>
<dbReference type="EMBL" id="OA882635">
    <property type="protein sequence ID" value="CAD7276314.1"/>
    <property type="molecule type" value="Genomic_DNA"/>
</dbReference>
<dbReference type="Proteomes" id="UP000678499">
    <property type="component" value="Unassembled WGS sequence"/>
</dbReference>
<reference evidence="1" key="1">
    <citation type="submission" date="2020-11" db="EMBL/GenBank/DDBJ databases">
        <authorList>
            <person name="Tran Van P."/>
        </authorList>
    </citation>
    <scope>NUCLEOTIDE SEQUENCE</scope>
</reference>
<keyword evidence="2" id="KW-1185">Reference proteome</keyword>
<evidence type="ECO:0000313" key="1">
    <source>
        <dbReference type="EMBL" id="CAD7276314.1"/>
    </source>
</evidence>
<accession>A0A7R9BJP0</accession>
<protein>
    <submittedName>
        <fullName evidence="1">Uncharacterized protein</fullName>
    </submittedName>
</protein>
<dbReference type="EMBL" id="CAJPEX010000598">
    <property type="protein sequence ID" value="CAG0916466.1"/>
    <property type="molecule type" value="Genomic_DNA"/>
</dbReference>